<feature type="transmembrane region" description="Helical" evidence="1">
    <location>
        <begin position="111"/>
        <end position="132"/>
    </location>
</feature>
<keyword evidence="1" id="KW-0812">Transmembrane</keyword>
<dbReference type="OrthoDB" id="10259680at2759"/>
<feature type="transmembrane region" description="Helical" evidence="1">
    <location>
        <begin position="42"/>
        <end position="63"/>
    </location>
</feature>
<accession>A0A9N8ZAQ0</accession>
<protein>
    <submittedName>
        <fullName evidence="2">231_t:CDS:1</fullName>
    </submittedName>
</protein>
<proteinExistence type="predicted"/>
<organism evidence="2 3">
    <name type="scientific">Paraglomus brasilianum</name>
    <dbReference type="NCBI Taxonomy" id="144538"/>
    <lineage>
        <taxon>Eukaryota</taxon>
        <taxon>Fungi</taxon>
        <taxon>Fungi incertae sedis</taxon>
        <taxon>Mucoromycota</taxon>
        <taxon>Glomeromycotina</taxon>
        <taxon>Glomeromycetes</taxon>
        <taxon>Paraglomerales</taxon>
        <taxon>Paraglomeraceae</taxon>
        <taxon>Paraglomus</taxon>
    </lineage>
</organism>
<keyword evidence="1" id="KW-0472">Membrane</keyword>
<evidence type="ECO:0000313" key="2">
    <source>
        <dbReference type="EMBL" id="CAG8487326.1"/>
    </source>
</evidence>
<gene>
    <name evidence="2" type="ORF">PBRASI_LOCUS1905</name>
</gene>
<sequence>MAHLLFTIRVGLTLWLAYATLKAATFLHILTGRYGYDSKVAFVIGVQNLFPPILVINVATWLVFWFDKQQSISQNWRTPERELLWWLWTTGVFGGWFSMFACRHKIRKESFIIKALFFTVFNLTWLIFYAIFDIPKQVPAHYIPPGCIQPSARTF</sequence>
<dbReference type="Pfam" id="PF06961">
    <property type="entry name" value="DUF1294"/>
    <property type="match status" value="1"/>
</dbReference>
<reference evidence="2" key="1">
    <citation type="submission" date="2021-06" db="EMBL/GenBank/DDBJ databases">
        <authorList>
            <person name="Kallberg Y."/>
            <person name="Tangrot J."/>
            <person name="Rosling A."/>
        </authorList>
    </citation>
    <scope>NUCLEOTIDE SEQUENCE</scope>
    <source>
        <strain evidence="2">BR232B</strain>
    </source>
</reference>
<keyword evidence="3" id="KW-1185">Reference proteome</keyword>
<feature type="transmembrane region" description="Helical" evidence="1">
    <location>
        <begin position="12"/>
        <end position="30"/>
    </location>
</feature>
<name>A0A9N8ZAQ0_9GLOM</name>
<dbReference type="Proteomes" id="UP000789739">
    <property type="component" value="Unassembled WGS sequence"/>
</dbReference>
<comment type="caution">
    <text evidence="2">The sequence shown here is derived from an EMBL/GenBank/DDBJ whole genome shotgun (WGS) entry which is preliminary data.</text>
</comment>
<evidence type="ECO:0000256" key="1">
    <source>
        <dbReference type="SAM" id="Phobius"/>
    </source>
</evidence>
<dbReference type="AlphaFoldDB" id="A0A9N8ZAQ0"/>
<evidence type="ECO:0000313" key="3">
    <source>
        <dbReference type="Proteomes" id="UP000789739"/>
    </source>
</evidence>
<dbReference type="InterPro" id="IPR010718">
    <property type="entry name" value="DUF1294"/>
</dbReference>
<dbReference type="EMBL" id="CAJVPI010000135">
    <property type="protein sequence ID" value="CAG8487326.1"/>
    <property type="molecule type" value="Genomic_DNA"/>
</dbReference>
<keyword evidence="1" id="KW-1133">Transmembrane helix</keyword>
<feature type="transmembrane region" description="Helical" evidence="1">
    <location>
        <begin position="83"/>
        <end position="102"/>
    </location>
</feature>